<name>A0A437MCW3_9PROT</name>
<organism evidence="1 2">
    <name type="scientific">Rhodovarius crocodyli</name>
    <dbReference type="NCBI Taxonomy" id="1979269"/>
    <lineage>
        <taxon>Bacteria</taxon>
        <taxon>Pseudomonadati</taxon>
        <taxon>Pseudomonadota</taxon>
        <taxon>Alphaproteobacteria</taxon>
        <taxon>Acetobacterales</taxon>
        <taxon>Roseomonadaceae</taxon>
        <taxon>Rhodovarius</taxon>
    </lineage>
</organism>
<dbReference type="GO" id="GO:0019634">
    <property type="term" value="P:organic phosphonate metabolic process"/>
    <property type="evidence" value="ECO:0007669"/>
    <property type="project" value="InterPro"/>
</dbReference>
<gene>
    <name evidence="1" type="primary">phnG</name>
    <name evidence="1" type="ORF">EOD42_17865</name>
</gene>
<keyword evidence="2" id="KW-1185">Reference proteome</keyword>
<dbReference type="NCBIfam" id="TIGR03293">
    <property type="entry name" value="PhnG_redo"/>
    <property type="match status" value="1"/>
</dbReference>
<dbReference type="Pfam" id="PF06754">
    <property type="entry name" value="PhnG"/>
    <property type="match status" value="1"/>
</dbReference>
<sequence length="136" mass="14412">MSVLARASAEALREHLADVPPLPAHRRLKGPDTGLVMLRGRAGGDGTAFNLMEATVTRCTVSMGEHMGHATVMGRDLAQAELAAAIDAALQNPELRDALMASVVEPLAASQDSARAETARKAEATRVNFFTMATMR</sequence>
<dbReference type="OrthoDB" id="530475at2"/>
<keyword evidence="1" id="KW-0456">Lyase</keyword>
<evidence type="ECO:0000313" key="1">
    <source>
        <dbReference type="EMBL" id="RVT95480.1"/>
    </source>
</evidence>
<dbReference type="GO" id="GO:0016829">
    <property type="term" value="F:lyase activity"/>
    <property type="evidence" value="ECO:0007669"/>
    <property type="project" value="UniProtKB-KW"/>
</dbReference>
<dbReference type="EMBL" id="SACL01000006">
    <property type="protein sequence ID" value="RVT95480.1"/>
    <property type="molecule type" value="Genomic_DNA"/>
</dbReference>
<protein>
    <submittedName>
        <fullName evidence="1">Phosphonate C-P lyase system protein PhnG</fullName>
    </submittedName>
</protein>
<comment type="caution">
    <text evidence="1">The sequence shown here is derived from an EMBL/GenBank/DDBJ whole genome shotgun (WGS) entry which is preliminary data.</text>
</comment>
<dbReference type="GO" id="GO:0015716">
    <property type="term" value="P:organic phosphonate transport"/>
    <property type="evidence" value="ECO:0007669"/>
    <property type="project" value="InterPro"/>
</dbReference>
<dbReference type="AlphaFoldDB" id="A0A437MCW3"/>
<dbReference type="Proteomes" id="UP000282957">
    <property type="component" value="Unassembled WGS sequence"/>
</dbReference>
<dbReference type="InterPro" id="IPR009609">
    <property type="entry name" value="Phosphonate_metab_PhnG"/>
</dbReference>
<proteinExistence type="predicted"/>
<reference evidence="1 2" key="1">
    <citation type="submission" date="2019-01" db="EMBL/GenBank/DDBJ databases">
        <authorList>
            <person name="Chen W.-M."/>
        </authorList>
    </citation>
    <scope>NUCLEOTIDE SEQUENCE [LARGE SCALE GENOMIC DNA]</scope>
    <source>
        <strain evidence="1 2">CCP-6</strain>
    </source>
</reference>
<evidence type="ECO:0000313" key="2">
    <source>
        <dbReference type="Proteomes" id="UP000282957"/>
    </source>
</evidence>
<accession>A0A437MCW3</accession>